<organism evidence="1 2">
    <name type="scientific">Macrolepiota fuliginosa MF-IS2</name>
    <dbReference type="NCBI Taxonomy" id="1400762"/>
    <lineage>
        <taxon>Eukaryota</taxon>
        <taxon>Fungi</taxon>
        <taxon>Dikarya</taxon>
        <taxon>Basidiomycota</taxon>
        <taxon>Agaricomycotina</taxon>
        <taxon>Agaricomycetes</taxon>
        <taxon>Agaricomycetidae</taxon>
        <taxon>Agaricales</taxon>
        <taxon>Agaricineae</taxon>
        <taxon>Agaricaceae</taxon>
        <taxon>Macrolepiota</taxon>
    </lineage>
</organism>
<protein>
    <submittedName>
        <fullName evidence="1">Uncharacterized protein</fullName>
    </submittedName>
</protein>
<dbReference type="Proteomes" id="UP000807342">
    <property type="component" value="Unassembled WGS sequence"/>
</dbReference>
<proteinExistence type="predicted"/>
<evidence type="ECO:0000313" key="1">
    <source>
        <dbReference type="EMBL" id="KAF9448631.1"/>
    </source>
</evidence>
<gene>
    <name evidence="1" type="ORF">P691DRAFT_669039</name>
</gene>
<sequence length="150" mass="16774">GSPFRMLQKKTSLGSTHDQLSCSIAPMCLSDHVFTMRDHDSWAKECQSIMSSWRARAALLHGGFAWRVTLQHIGMSEAIWGPSGIYTQTKHNFSASDSKRNKYVDDELMDDELDVLCGIYKSFMGVGNNMVKLSWYPLVSTFQGSGENNG</sequence>
<dbReference type="AlphaFoldDB" id="A0A9P5XF40"/>
<keyword evidence="2" id="KW-1185">Reference proteome</keyword>
<name>A0A9P5XF40_9AGAR</name>
<dbReference type="OrthoDB" id="3270336at2759"/>
<reference evidence="1" key="1">
    <citation type="submission" date="2020-11" db="EMBL/GenBank/DDBJ databases">
        <authorList>
            <consortium name="DOE Joint Genome Institute"/>
            <person name="Ahrendt S."/>
            <person name="Riley R."/>
            <person name="Andreopoulos W."/>
            <person name="Labutti K."/>
            <person name="Pangilinan J."/>
            <person name="Ruiz-Duenas F.J."/>
            <person name="Barrasa J.M."/>
            <person name="Sanchez-Garcia M."/>
            <person name="Camarero S."/>
            <person name="Miyauchi S."/>
            <person name="Serrano A."/>
            <person name="Linde D."/>
            <person name="Babiker R."/>
            <person name="Drula E."/>
            <person name="Ayuso-Fernandez I."/>
            <person name="Pacheco R."/>
            <person name="Padilla G."/>
            <person name="Ferreira P."/>
            <person name="Barriuso J."/>
            <person name="Kellner H."/>
            <person name="Castanera R."/>
            <person name="Alfaro M."/>
            <person name="Ramirez L."/>
            <person name="Pisabarro A.G."/>
            <person name="Kuo A."/>
            <person name="Tritt A."/>
            <person name="Lipzen A."/>
            <person name="He G."/>
            <person name="Yan M."/>
            <person name="Ng V."/>
            <person name="Cullen D."/>
            <person name="Martin F."/>
            <person name="Rosso M.-N."/>
            <person name="Henrissat B."/>
            <person name="Hibbett D."/>
            <person name="Martinez A.T."/>
            <person name="Grigoriev I.V."/>
        </authorList>
    </citation>
    <scope>NUCLEOTIDE SEQUENCE</scope>
    <source>
        <strain evidence="1">MF-IS2</strain>
    </source>
</reference>
<comment type="caution">
    <text evidence="1">The sequence shown here is derived from an EMBL/GenBank/DDBJ whole genome shotgun (WGS) entry which is preliminary data.</text>
</comment>
<evidence type="ECO:0000313" key="2">
    <source>
        <dbReference type="Proteomes" id="UP000807342"/>
    </source>
</evidence>
<dbReference type="EMBL" id="MU151155">
    <property type="protein sequence ID" value="KAF9448631.1"/>
    <property type="molecule type" value="Genomic_DNA"/>
</dbReference>
<accession>A0A9P5XF40</accession>
<feature type="non-terminal residue" evidence="1">
    <location>
        <position position="1"/>
    </location>
</feature>